<dbReference type="Proteomes" id="UP000623687">
    <property type="component" value="Unassembled WGS sequence"/>
</dbReference>
<evidence type="ECO:0000256" key="3">
    <source>
        <dbReference type="ARBA" id="ARBA00022737"/>
    </source>
</evidence>
<feature type="region of interest" description="Disordered" evidence="6">
    <location>
        <begin position="1"/>
        <end position="38"/>
    </location>
</feature>
<feature type="region of interest" description="Disordered" evidence="6">
    <location>
        <begin position="265"/>
        <end position="317"/>
    </location>
</feature>
<dbReference type="GeneID" id="59370039"/>
<evidence type="ECO:0000313" key="7">
    <source>
        <dbReference type="EMBL" id="KAF7439861.1"/>
    </source>
</evidence>
<keyword evidence="3" id="KW-0677">Repeat</keyword>
<organism evidence="7 8">
    <name type="scientific">Pleurotus ostreatus</name>
    <name type="common">Oyster mushroom</name>
    <name type="synonym">White-rot fungus</name>
    <dbReference type="NCBI Taxonomy" id="5322"/>
    <lineage>
        <taxon>Eukaryota</taxon>
        <taxon>Fungi</taxon>
        <taxon>Dikarya</taxon>
        <taxon>Basidiomycota</taxon>
        <taxon>Agaricomycotina</taxon>
        <taxon>Agaricomycetes</taxon>
        <taxon>Agaricomycetidae</taxon>
        <taxon>Agaricales</taxon>
        <taxon>Pleurotineae</taxon>
        <taxon>Pleurotaceae</taxon>
        <taxon>Pleurotus</taxon>
    </lineage>
</organism>
<accession>A0A8H7A4N5</accession>
<comment type="caution">
    <text evidence="7">The sequence shown here is derived from an EMBL/GenBank/DDBJ whole genome shotgun (WGS) entry which is preliminary data.</text>
</comment>
<gene>
    <name evidence="7" type="ORF">PC9H_000198</name>
</gene>
<dbReference type="GO" id="GO:0043124">
    <property type="term" value="P:negative regulation of canonical NF-kappaB signal transduction"/>
    <property type="evidence" value="ECO:0007669"/>
    <property type="project" value="InterPro"/>
</dbReference>
<dbReference type="RefSeq" id="XP_036635705.1">
    <property type="nucleotide sequence ID" value="XM_036769860.1"/>
</dbReference>
<keyword evidence="8" id="KW-1185">Reference proteome</keyword>
<comment type="subcellular location">
    <subcellularLocation>
        <location evidence="1">Nucleus</location>
    </subcellularLocation>
</comment>
<name>A0A8H7A4N5_PLEOS</name>
<dbReference type="VEuPathDB" id="FungiDB:PC9H_000198"/>
<keyword evidence="4" id="KW-0040">ANK repeat</keyword>
<evidence type="ECO:0000256" key="5">
    <source>
        <dbReference type="ARBA" id="ARBA00023242"/>
    </source>
</evidence>
<evidence type="ECO:0000313" key="8">
    <source>
        <dbReference type="Proteomes" id="UP000623687"/>
    </source>
</evidence>
<protein>
    <submittedName>
        <fullName evidence="7">Uncharacterized protein</fullName>
    </submittedName>
</protein>
<dbReference type="AlphaFoldDB" id="A0A8H7A4N5"/>
<dbReference type="OrthoDB" id="412109at2759"/>
<reference evidence="7" key="1">
    <citation type="submission" date="2019-07" db="EMBL/GenBank/DDBJ databases">
        <authorList>
            <person name="Palmer J.M."/>
        </authorList>
    </citation>
    <scope>NUCLEOTIDE SEQUENCE</scope>
    <source>
        <strain evidence="7">PC9</strain>
    </source>
</reference>
<evidence type="ECO:0000256" key="4">
    <source>
        <dbReference type="ARBA" id="ARBA00023043"/>
    </source>
</evidence>
<proteinExistence type="predicted"/>
<keyword evidence="5" id="KW-0539">Nucleus</keyword>
<evidence type="ECO:0000256" key="2">
    <source>
        <dbReference type="ARBA" id="ARBA00022553"/>
    </source>
</evidence>
<dbReference type="EMBL" id="JACETU010000001">
    <property type="protein sequence ID" value="KAF7439861.1"/>
    <property type="molecule type" value="Genomic_DNA"/>
</dbReference>
<evidence type="ECO:0000256" key="1">
    <source>
        <dbReference type="ARBA" id="ARBA00004123"/>
    </source>
</evidence>
<keyword evidence="2" id="KW-0597">Phosphoprotein</keyword>
<dbReference type="GO" id="GO:0005634">
    <property type="term" value="C:nucleus"/>
    <property type="evidence" value="ECO:0007669"/>
    <property type="project" value="UniProtKB-SubCell"/>
</dbReference>
<dbReference type="InterPro" id="IPR038753">
    <property type="entry name" value="NFKBIL1"/>
</dbReference>
<evidence type="ECO:0000256" key="6">
    <source>
        <dbReference type="SAM" id="MobiDB-lite"/>
    </source>
</evidence>
<dbReference type="PANTHER" id="PTHR15263">
    <property type="entry name" value="I-KAPPA-B-LIKE PROTEIN IKBL"/>
    <property type="match status" value="1"/>
</dbReference>
<feature type="region of interest" description="Disordered" evidence="6">
    <location>
        <begin position="50"/>
        <end position="92"/>
    </location>
</feature>
<dbReference type="PANTHER" id="PTHR15263:SF1">
    <property type="entry name" value="NF-KAPPA-B INHIBITOR-LIKE PROTEIN 1"/>
    <property type="match status" value="1"/>
</dbReference>
<sequence>MMFAFFRSPGKAPTPARGSHTPVARSARPPPGPSSAQFARNIRHCDEKLARAAGPSHPYTRTLRRQGSLKAQPSLRKGASRPTDRNGRRGALMPGGIHSVASFPAIGGVAPVAKPSTTPATLATPAWMPGGLQPVALPSFMEANATFVLPGAADPVFGRPSGQMEPAMNEDEDEIFRRQMASMMRAHHATKGLMEQREEVERALAERKKEAKMARKMKARQERERLARAELARREAERLELERLAREEAQRAEIERLHRERMAREAAEREARRQEQERQRLAREAEAKARAEQERLAKEAEAKARAEQERLAKEAEAKARAEQERLVKEAEAKARAEQEKLAREAEEKARAEQERLAMLAAMQAERERAEKEAAELLQARFSLYEAKWKVLRDGVSSGFRKLHAVELPWPILCEVSSPDDITEARVAEFLLHPARPEVQGKSHRLVLKLEAVRWHSDRFDTKVLPIVVEEEQEKAAEVAGHVTRILTNFLMNIN</sequence>